<evidence type="ECO:0000313" key="3">
    <source>
        <dbReference type="EMBL" id="MBS7525349.1"/>
    </source>
</evidence>
<dbReference type="PROSITE" id="PS00166">
    <property type="entry name" value="ENOYL_COA_HYDRATASE"/>
    <property type="match status" value="1"/>
</dbReference>
<dbReference type="CDD" id="cd06558">
    <property type="entry name" value="crotonase-like"/>
    <property type="match status" value="1"/>
</dbReference>
<dbReference type="PANTHER" id="PTHR43459:SF1">
    <property type="entry name" value="EG:BACN32G11.4 PROTEIN"/>
    <property type="match status" value="1"/>
</dbReference>
<dbReference type="InterPro" id="IPR001753">
    <property type="entry name" value="Enoyl-CoA_hydra/iso"/>
</dbReference>
<dbReference type="Proteomes" id="UP000746471">
    <property type="component" value="Unassembled WGS sequence"/>
</dbReference>
<dbReference type="Gene3D" id="1.10.12.10">
    <property type="entry name" value="Lyase 2-enoyl-coa Hydratase, Chain A, domain 2"/>
    <property type="match status" value="1"/>
</dbReference>
<sequence length="261" mass="27636">MMTFSKINYEVLDSVAVMTLNSPKNLNAFDEAMIDDVLSALKAAEDDAAIRALIIKGNGPAFSAGGDIGFMYKSLKSGQLSFEGEIKKIAQISVNIKKMSKPVIASVHGAVAGAAFNIALACDFCIASDDVKFMQAFVNIGLIPDAGGLYLLSRAVGVNRAIQLAMTGKPVSAQDANALGFVTKVVERDALDATSLGMAKKLAAGPSQSYKHMKALLYQSQFADFEAYIAHEVAAQTACGSTKDFAEGISAFVEKRKPSFE</sequence>
<dbReference type="InterPro" id="IPR029045">
    <property type="entry name" value="ClpP/crotonase-like_dom_sf"/>
</dbReference>
<dbReference type="InterPro" id="IPR014748">
    <property type="entry name" value="Enoyl-CoA_hydra_C"/>
</dbReference>
<dbReference type="Gene3D" id="3.90.226.10">
    <property type="entry name" value="2-enoyl-CoA Hydratase, Chain A, domain 1"/>
    <property type="match status" value="1"/>
</dbReference>
<organism evidence="3 4">
    <name type="scientific">Fusibacter paucivorans</name>
    <dbReference type="NCBI Taxonomy" id="76009"/>
    <lineage>
        <taxon>Bacteria</taxon>
        <taxon>Bacillati</taxon>
        <taxon>Bacillota</taxon>
        <taxon>Clostridia</taxon>
        <taxon>Eubacteriales</taxon>
        <taxon>Eubacteriales Family XII. Incertae Sedis</taxon>
        <taxon>Fusibacter</taxon>
    </lineage>
</organism>
<protein>
    <submittedName>
        <fullName evidence="3">Enoyl-CoA hydratase/isomerase family protein</fullName>
    </submittedName>
</protein>
<dbReference type="RefSeq" id="WP_213235134.1">
    <property type="nucleotide sequence ID" value="NZ_JAHBCL010000002.1"/>
</dbReference>
<evidence type="ECO:0000313" key="4">
    <source>
        <dbReference type="Proteomes" id="UP000746471"/>
    </source>
</evidence>
<dbReference type="EMBL" id="JAHBCL010000002">
    <property type="protein sequence ID" value="MBS7525349.1"/>
    <property type="molecule type" value="Genomic_DNA"/>
</dbReference>
<comment type="similarity">
    <text evidence="1 2">Belongs to the enoyl-CoA hydratase/isomerase family.</text>
</comment>
<proteinExistence type="inferred from homology"/>
<name>A0ABS5PLR8_9FIRM</name>
<evidence type="ECO:0000256" key="1">
    <source>
        <dbReference type="ARBA" id="ARBA00005254"/>
    </source>
</evidence>
<gene>
    <name evidence="3" type="ORF">KHM83_01515</name>
</gene>
<comment type="caution">
    <text evidence="3">The sequence shown here is derived from an EMBL/GenBank/DDBJ whole genome shotgun (WGS) entry which is preliminary data.</text>
</comment>
<dbReference type="SUPFAM" id="SSF52096">
    <property type="entry name" value="ClpP/crotonase"/>
    <property type="match status" value="1"/>
</dbReference>
<keyword evidence="4" id="KW-1185">Reference proteome</keyword>
<dbReference type="Pfam" id="PF00378">
    <property type="entry name" value="ECH_1"/>
    <property type="match status" value="1"/>
</dbReference>
<dbReference type="InterPro" id="IPR018376">
    <property type="entry name" value="Enoyl-CoA_hyd/isom_CS"/>
</dbReference>
<reference evidence="3 4" key="1">
    <citation type="submission" date="2021-05" db="EMBL/GenBank/DDBJ databases">
        <title>Fusibacter ferrireducens sp. nov., an anaerobic, sulfur- and Fe-reducing bacterium isolated from the mangrove sediment.</title>
        <authorList>
            <person name="Qiu D."/>
        </authorList>
    </citation>
    <scope>NUCLEOTIDE SEQUENCE [LARGE SCALE GENOMIC DNA]</scope>
    <source>
        <strain evidence="3 4">DSM 12116</strain>
    </source>
</reference>
<dbReference type="PANTHER" id="PTHR43459">
    <property type="entry name" value="ENOYL-COA HYDRATASE"/>
    <property type="match status" value="1"/>
</dbReference>
<evidence type="ECO:0000256" key="2">
    <source>
        <dbReference type="RuleBase" id="RU003707"/>
    </source>
</evidence>
<accession>A0ABS5PLR8</accession>